<keyword evidence="4" id="KW-0862">Zinc</keyword>
<proteinExistence type="inferred from homology"/>
<keyword evidence="6" id="KW-1185">Reference proteome</keyword>
<dbReference type="InterPro" id="IPR036866">
    <property type="entry name" value="RibonucZ/Hydroxyglut_hydro"/>
</dbReference>
<protein>
    <recommendedName>
        <fullName evidence="7">Metallo-beta-lactamase domain-containing protein</fullName>
    </recommendedName>
</protein>
<organism evidence="5 6">
    <name type="scientific">Lepraria finkii</name>
    <dbReference type="NCBI Taxonomy" id="1340010"/>
    <lineage>
        <taxon>Eukaryota</taxon>
        <taxon>Fungi</taxon>
        <taxon>Dikarya</taxon>
        <taxon>Ascomycota</taxon>
        <taxon>Pezizomycotina</taxon>
        <taxon>Lecanoromycetes</taxon>
        <taxon>OSLEUM clade</taxon>
        <taxon>Lecanoromycetidae</taxon>
        <taxon>Lecanorales</taxon>
        <taxon>Lecanorineae</taxon>
        <taxon>Stereocaulaceae</taxon>
        <taxon>Lepraria</taxon>
    </lineage>
</organism>
<dbReference type="EMBL" id="JBHFEH010000013">
    <property type="protein sequence ID" value="KAL2054903.1"/>
    <property type="molecule type" value="Genomic_DNA"/>
</dbReference>
<comment type="similarity">
    <text evidence="1">Belongs to the metallo-beta-lactamase superfamily.</text>
</comment>
<keyword evidence="3" id="KW-0378">Hydrolase</keyword>
<evidence type="ECO:0000313" key="5">
    <source>
        <dbReference type="EMBL" id="KAL2054903.1"/>
    </source>
</evidence>
<dbReference type="PANTHER" id="PTHR42978:SF5">
    <property type="entry name" value="METALLO-BETA-LACTAMASE DOMAIN-CONTAINING PROTEIN"/>
    <property type="match status" value="1"/>
</dbReference>
<dbReference type="Proteomes" id="UP001590951">
    <property type="component" value="Unassembled WGS sequence"/>
</dbReference>
<evidence type="ECO:0000256" key="1">
    <source>
        <dbReference type="ARBA" id="ARBA00007749"/>
    </source>
</evidence>
<dbReference type="Gene3D" id="3.60.15.10">
    <property type="entry name" value="Ribonuclease Z/Hydroxyacylglutathione hydrolase-like"/>
    <property type="match status" value="1"/>
</dbReference>
<reference evidence="5 6" key="1">
    <citation type="submission" date="2024-09" db="EMBL/GenBank/DDBJ databases">
        <title>Rethinking Asexuality: The Enigmatic Case of Functional Sexual Genes in Lepraria (Stereocaulaceae).</title>
        <authorList>
            <person name="Doellman M."/>
            <person name="Sun Y."/>
            <person name="Barcenas-Pena A."/>
            <person name="Lumbsch H.T."/>
            <person name="Grewe F."/>
        </authorList>
    </citation>
    <scope>NUCLEOTIDE SEQUENCE [LARGE SCALE GENOMIC DNA]</scope>
    <source>
        <strain evidence="5 6">Grewe 0041</strain>
    </source>
</reference>
<evidence type="ECO:0000256" key="3">
    <source>
        <dbReference type="ARBA" id="ARBA00022801"/>
    </source>
</evidence>
<evidence type="ECO:0008006" key="7">
    <source>
        <dbReference type="Google" id="ProtNLM"/>
    </source>
</evidence>
<dbReference type="PANTHER" id="PTHR42978">
    <property type="entry name" value="QUORUM-QUENCHING LACTONASE YTNP-RELATED-RELATED"/>
    <property type="match status" value="1"/>
</dbReference>
<name>A0ABR4BBV0_9LECA</name>
<comment type="caution">
    <text evidence="5">The sequence shown here is derived from an EMBL/GenBank/DDBJ whole genome shotgun (WGS) entry which is preliminary data.</text>
</comment>
<gene>
    <name evidence="5" type="ORF">ABVK25_004725</name>
</gene>
<dbReference type="InterPro" id="IPR051013">
    <property type="entry name" value="MBL_superfamily_lactonases"/>
</dbReference>
<evidence type="ECO:0000256" key="4">
    <source>
        <dbReference type="ARBA" id="ARBA00022833"/>
    </source>
</evidence>
<dbReference type="SUPFAM" id="SSF56281">
    <property type="entry name" value="Metallo-hydrolase/oxidoreductase"/>
    <property type="match status" value="1"/>
</dbReference>
<evidence type="ECO:0000313" key="6">
    <source>
        <dbReference type="Proteomes" id="UP001590951"/>
    </source>
</evidence>
<evidence type="ECO:0000256" key="2">
    <source>
        <dbReference type="ARBA" id="ARBA00022723"/>
    </source>
</evidence>
<accession>A0ABR4BBV0</accession>
<sequence length="156" mass="17301">MSSPPLNIPSTSTVNIYVIDTTTRMNGVPIKLLMEPEYRGFEVFIGVPSFSFLLEHPSTGHKYLFDLGIRKDHENLPPRLVKIMEKGGWSFTAEKNVVEILAEGDVDPKVINGIIWSHYHWGHTGDPSTFPPSADLIVSPGFKDALLPGYPTNPKA</sequence>
<keyword evidence="2" id="KW-0479">Metal-binding</keyword>